<feature type="compositionally biased region" description="Basic residues" evidence="1">
    <location>
        <begin position="64"/>
        <end position="77"/>
    </location>
</feature>
<dbReference type="AlphaFoldDB" id="A0A382J407"/>
<feature type="region of interest" description="Disordered" evidence="1">
    <location>
        <begin position="54"/>
        <end position="135"/>
    </location>
</feature>
<feature type="compositionally biased region" description="Polar residues" evidence="1">
    <location>
        <begin position="102"/>
        <end position="117"/>
    </location>
</feature>
<gene>
    <name evidence="2" type="ORF">METZ01_LOCUS259480</name>
</gene>
<evidence type="ECO:0000313" key="2">
    <source>
        <dbReference type="EMBL" id="SVC06626.1"/>
    </source>
</evidence>
<dbReference type="EMBL" id="UINC01071599">
    <property type="protein sequence ID" value="SVC06626.1"/>
    <property type="molecule type" value="Genomic_DNA"/>
</dbReference>
<protein>
    <submittedName>
        <fullName evidence="2">Uncharacterized protein</fullName>
    </submittedName>
</protein>
<organism evidence="2">
    <name type="scientific">marine metagenome</name>
    <dbReference type="NCBI Taxonomy" id="408172"/>
    <lineage>
        <taxon>unclassified sequences</taxon>
        <taxon>metagenomes</taxon>
        <taxon>ecological metagenomes</taxon>
    </lineage>
</organism>
<reference evidence="2" key="1">
    <citation type="submission" date="2018-05" db="EMBL/GenBank/DDBJ databases">
        <authorList>
            <person name="Lanie J.A."/>
            <person name="Ng W.-L."/>
            <person name="Kazmierczak K.M."/>
            <person name="Andrzejewski T.M."/>
            <person name="Davidsen T.M."/>
            <person name="Wayne K.J."/>
            <person name="Tettelin H."/>
            <person name="Glass J.I."/>
            <person name="Rusch D."/>
            <person name="Podicherti R."/>
            <person name="Tsui H.-C.T."/>
            <person name="Winkler M.E."/>
        </authorList>
    </citation>
    <scope>NUCLEOTIDE SEQUENCE</scope>
</reference>
<sequence>MKKRCSFLVFLSLLIATSYSFPVDAQTMDERLAECSEIQVSLIRLQCYDRLAKAPNKSQSKQSSKVKKSSRIRKRLGRNKDKQQEQTSDQSSASEIPKELAQEQQESSVSGNETQSGFGDETMPNADNEPKPGQITSRIIGEFSGWNGETVFELENGQVWQQSRNGLLIAKLTNPKVTIKKAMFSYKLSVEGYNASVSVRKIK</sequence>
<proteinExistence type="predicted"/>
<name>A0A382J407_9ZZZZ</name>
<accession>A0A382J407</accession>
<evidence type="ECO:0000256" key="1">
    <source>
        <dbReference type="SAM" id="MobiDB-lite"/>
    </source>
</evidence>
<feature type="compositionally biased region" description="Polar residues" evidence="1">
    <location>
        <begin position="85"/>
        <end position="94"/>
    </location>
</feature>